<reference evidence="1 2" key="1">
    <citation type="journal article" date="2006" name="Science">
        <title>The genome of black cottonwood, Populus trichocarpa (Torr. &amp; Gray).</title>
        <authorList>
            <person name="Tuskan G.A."/>
            <person name="Difazio S."/>
            <person name="Jansson S."/>
            <person name="Bohlmann J."/>
            <person name="Grigoriev I."/>
            <person name="Hellsten U."/>
            <person name="Putnam N."/>
            <person name="Ralph S."/>
            <person name="Rombauts S."/>
            <person name="Salamov A."/>
            <person name="Schein J."/>
            <person name="Sterck L."/>
            <person name="Aerts A."/>
            <person name="Bhalerao R.R."/>
            <person name="Bhalerao R.P."/>
            <person name="Blaudez D."/>
            <person name="Boerjan W."/>
            <person name="Brun A."/>
            <person name="Brunner A."/>
            <person name="Busov V."/>
            <person name="Campbell M."/>
            <person name="Carlson J."/>
            <person name="Chalot M."/>
            <person name="Chapman J."/>
            <person name="Chen G.L."/>
            <person name="Cooper D."/>
            <person name="Coutinho P.M."/>
            <person name="Couturier J."/>
            <person name="Covert S."/>
            <person name="Cronk Q."/>
            <person name="Cunningham R."/>
            <person name="Davis J."/>
            <person name="Degroeve S."/>
            <person name="Dejardin A."/>
            <person name="Depamphilis C."/>
            <person name="Detter J."/>
            <person name="Dirks B."/>
            <person name="Dubchak I."/>
            <person name="Duplessis S."/>
            <person name="Ehlting J."/>
            <person name="Ellis B."/>
            <person name="Gendler K."/>
            <person name="Goodstein D."/>
            <person name="Gribskov M."/>
            <person name="Grimwood J."/>
            <person name="Groover A."/>
            <person name="Gunter L."/>
            <person name="Hamberger B."/>
            <person name="Heinze B."/>
            <person name="Helariutta Y."/>
            <person name="Henrissat B."/>
            <person name="Holligan D."/>
            <person name="Holt R."/>
            <person name="Huang W."/>
            <person name="Islam-Faridi N."/>
            <person name="Jones S."/>
            <person name="Jones-Rhoades M."/>
            <person name="Jorgensen R."/>
            <person name="Joshi C."/>
            <person name="Kangasjarvi J."/>
            <person name="Karlsson J."/>
            <person name="Kelleher C."/>
            <person name="Kirkpatrick R."/>
            <person name="Kirst M."/>
            <person name="Kohler A."/>
            <person name="Kalluri U."/>
            <person name="Larimer F."/>
            <person name="Leebens-Mack J."/>
            <person name="Leple J.C."/>
            <person name="Locascio P."/>
            <person name="Lou Y."/>
            <person name="Lucas S."/>
            <person name="Martin F."/>
            <person name="Montanini B."/>
            <person name="Napoli C."/>
            <person name="Nelson D.R."/>
            <person name="Nelson C."/>
            <person name="Nieminen K."/>
            <person name="Nilsson O."/>
            <person name="Pereda V."/>
            <person name="Peter G."/>
            <person name="Philippe R."/>
            <person name="Pilate G."/>
            <person name="Poliakov A."/>
            <person name="Razumovskaya J."/>
            <person name="Richardson P."/>
            <person name="Rinaldi C."/>
            <person name="Ritland K."/>
            <person name="Rouze P."/>
            <person name="Ryaboy D."/>
            <person name="Schmutz J."/>
            <person name="Schrader J."/>
            <person name="Segerman B."/>
            <person name="Shin H."/>
            <person name="Siddiqui A."/>
            <person name="Sterky F."/>
            <person name="Terry A."/>
            <person name="Tsai C.J."/>
            <person name="Uberbacher E."/>
            <person name="Unneberg P."/>
            <person name="Vahala J."/>
            <person name="Wall K."/>
            <person name="Wessler S."/>
            <person name="Yang G."/>
            <person name="Yin T."/>
            <person name="Douglas C."/>
            <person name="Marra M."/>
            <person name="Sandberg G."/>
            <person name="Van de Peer Y."/>
            <person name="Rokhsar D."/>
        </authorList>
    </citation>
    <scope>NUCLEOTIDE SEQUENCE [LARGE SCALE GENOMIC DNA]</scope>
    <source>
        <strain evidence="2">cv. Nisqually</strain>
    </source>
</reference>
<dbReference type="EMBL" id="CM009297">
    <property type="protein sequence ID" value="KAI9390008.1"/>
    <property type="molecule type" value="Genomic_DNA"/>
</dbReference>
<dbReference type="Proteomes" id="UP000006729">
    <property type="component" value="Chromosome 8"/>
</dbReference>
<proteinExistence type="predicted"/>
<evidence type="ECO:0000313" key="1">
    <source>
        <dbReference type="EMBL" id="KAI9390008.1"/>
    </source>
</evidence>
<organism evidence="1 2">
    <name type="scientific">Populus trichocarpa</name>
    <name type="common">Western balsam poplar</name>
    <name type="synonym">Populus balsamifera subsp. trichocarpa</name>
    <dbReference type="NCBI Taxonomy" id="3694"/>
    <lineage>
        <taxon>Eukaryota</taxon>
        <taxon>Viridiplantae</taxon>
        <taxon>Streptophyta</taxon>
        <taxon>Embryophyta</taxon>
        <taxon>Tracheophyta</taxon>
        <taxon>Spermatophyta</taxon>
        <taxon>Magnoliopsida</taxon>
        <taxon>eudicotyledons</taxon>
        <taxon>Gunneridae</taxon>
        <taxon>Pentapetalae</taxon>
        <taxon>rosids</taxon>
        <taxon>fabids</taxon>
        <taxon>Malpighiales</taxon>
        <taxon>Salicaceae</taxon>
        <taxon>Saliceae</taxon>
        <taxon>Populus</taxon>
    </lineage>
</organism>
<accession>A0ACC0SLC6</accession>
<name>A0ACC0SLC6_POPTR</name>
<sequence length="122" mass="13583">MVLSNFPCYERIQCPQTCYSAYIISFVCMSVVFKLKAEGSEFVLQIWLVLIGMKPPCGVLKTSPPLLKFCAIEEILGRGCLINALCSVHLGRLDFYLERVAVVKFFQSRCSIVHGEPSKGGT</sequence>
<keyword evidence="2" id="KW-1185">Reference proteome</keyword>
<gene>
    <name evidence="1" type="ORF">POPTR_008G126001v4</name>
</gene>
<evidence type="ECO:0000313" key="2">
    <source>
        <dbReference type="Proteomes" id="UP000006729"/>
    </source>
</evidence>
<protein>
    <submittedName>
        <fullName evidence="1">Uncharacterized protein</fullName>
    </submittedName>
</protein>
<comment type="caution">
    <text evidence="1">The sequence shown here is derived from an EMBL/GenBank/DDBJ whole genome shotgun (WGS) entry which is preliminary data.</text>
</comment>